<evidence type="ECO:0000259" key="2">
    <source>
        <dbReference type="PROSITE" id="PS51746"/>
    </source>
</evidence>
<dbReference type="Pfam" id="PF07228">
    <property type="entry name" value="SpoIIE"/>
    <property type="match status" value="1"/>
</dbReference>
<keyword evidence="1" id="KW-0479">Metal-binding</keyword>
<comment type="cofactor">
    <cofactor evidence="1">
        <name>Mg(2+)</name>
        <dbReference type="ChEBI" id="CHEBI:18420"/>
    </cofactor>
</comment>
<evidence type="ECO:0000313" key="3">
    <source>
        <dbReference type="EMBL" id="KAG2192582.1"/>
    </source>
</evidence>
<evidence type="ECO:0000256" key="1">
    <source>
        <dbReference type="RuleBase" id="RU366020"/>
    </source>
</evidence>
<keyword evidence="1" id="KW-0460">Magnesium</keyword>
<dbReference type="SUPFAM" id="SSF81606">
    <property type="entry name" value="PP2C-like"/>
    <property type="match status" value="1"/>
</dbReference>
<dbReference type="PANTHER" id="PTHR12320">
    <property type="entry name" value="PROTEIN PHOSPHATASE 2C"/>
    <property type="match status" value="1"/>
</dbReference>
<dbReference type="EMBL" id="JAEPRD010000281">
    <property type="protein sequence ID" value="KAG2192582.1"/>
    <property type="molecule type" value="Genomic_DNA"/>
</dbReference>
<comment type="caution">
    <text evidence="3">The sequence shown here is derived from an EMBL/GenBank/DDBJ whole genome shotgun (WGS) entry which is preliminary data.</text>
</comment>
<comment type="catalytic activity">
    <reaction evidence="1">
        <text>O-phospho-L-threonyl-[protein] + H2O = L-threonyl-[protein] + phosphate</text>
        <dbReference type="Rhea" id="RHEA:47004"/>
        <dbReference type="Rhea" id="RHEA-COMP:11060"/>
        <dbReference type="Rhea" id="RHEA-COMP:11605"/>
        <dbReference type="ChEBI" id="CHEBI:15377"/>
        <dbReference type="ChEBI" id="CHEBI:30013"/>
        <dbReference type="ChEBI" id="CHEBI:43474"/>
        <dbReference type="ChEBI" id="CHEBI:61977"/>
        <dbReference type="EC" id="3.1.3.16"/>
    </reaction>
</comment>
<comment type="cofactor">
    <cofactor evidence="1">
        <name>Mn(2+)</name>
        <dbReference type="ChEBI" id="CHEBI:29035"/>
    </cofactor>
</comment>
<dbReference type="GO" id="GO:0004722">
    <property type="term" value="F:protein serine/threonine phosphatase activity"/>
    <property type="evidence" value="ECO:0007669"/>
    <property type="project" value="UniProtKB-EC"/>
</dbReference>
<gene>
    <name evidence="3" type="ORF">INT47_006034</name>
</gene>
<dbReference type="AlphaFoldDB" id="A0A8H7QHM9"/>
<dbReference type="InterPro" id="IPR036457">
    <property type="entry name" value="PPM-type-like_dom_sf"/>
</dbReference>
<dbReference type="CDD" id="cd00143">
    <property type="entry name" value="PP2Cc"/>
    <property type="match status" value="1"/>
</dbReference>
<keyword evidence="4" id="KW-1185">Reference proteome</keyword>
<accession>A0A8H7QHM9</accession>
<keyword evidence="1" id="KW-0378">Hydrolase</keyword>
<keyword evidence="1" id="KW-0464">Manganese</keyword>
<dbReference type="PROSITE" id="PS51746">
    <property type="entry name" value="PPM_2"/>
    <property type="match status" value="1"/>
</dbReference>
<dbReference type="PANTHER" id="PTHR12320:SF84">
    <property type="entry name" value="PROTEIN PHOSPHATASE"/>
    <property type="match status" value="1"/>
</dbReference>
<sequence length="358" mass="39893">MLYHAFISHKTHSRKLLRPLISRCCFQTFSSSRSAVAAHQQERPRTNLNVIDFFHPSLSSTLFHYTLNLGVSGHPKSGKVPSETQQQDDAIYSSTQVGDDAYFKRQDALGVADGVGGWRTHKGANPALYSRKLMHYAQLELDRIKTNVRPQQLQVKPDPIQVLESAYHMTTLDAQNEGIVGSTTACIVILCQDELRIANLGDCGVSVIRRNDYIFRSEEQQHSFNFPYQLGTASFDSPADAQLFTVKIEEGDIVILGSDGLFDNLYDDEILEEVQNCIDQQIDPEKINEVPPQSISDALALRAKIVSEDPDNPSSPFQVRAMHEGLYYQGGKADDISVIVAIVKKDERPPEPSPPPLP</sequence>
<comment type="catalytic activity">
    <reaction evidence="1">
        <text>O-phospho-L-seryl-[protein] + H2O = L-seryl-[protein] + phosphate</text>
        <dbReference type="Rhea" id="RHEA:20629"/>
        <dbReference type="Rhea" id="RHEA-COMP:9863"/>
        <dbReference type="Rhea" id="RHEA-COMP:11604"/>
        <dbReference type="ChEBI" id="CHEBI:15377"/>
        <dbReference type="ChEBI" id="CHEBI:29999"/>
        <dbReference type="ChEBI" id="CHEBI:43474"/>
        <dbReference type="ChEBI" id="CHEBI:83421"/>
        <dbReference type="EC" id="3.1.3.16"/>
    </reaction>
</comment>
<dbReference type="GO" id="GO:0046872">
    <property type="term" value="F:metal ion binding"/>
    <property type="evidence" value="ECO:0007669"/>
    <property type="project" value="UniProtKB-UniRule"/>
</dbReference>
<comment type="similarity">
    <text evidence="1">Belongs to the PP2C family.</text>
</comment>
<dbReference type="InterPro" id="IPR001932">
    <property type="entry name" value="PPM-type_phosphatase-like_dom"/>
</dbReference>
<dbReference type="Gene3D" id="3.60.40.10">
    <property type="entry name" value="PPM-type phosphatase domain"/>
    <property type="match status" value="2"/>
</dbReference>
<dbReference type="SMART" id="SM00331">
    <property type="entry name" value="PP2C_SIG"/>
    <property type="match status" value="1"/>
</dbReference>
<protein>
    <recommendedName>
        <fullName evidence="1">Protein phosphatase</fullName>
        <ecNumber evidence="1">3.1.3.16</ecNumber>
    </recommendedName>
</protein>
<organism evidence="3 4">
    <name type="scientific">Mucor saturninus</name>
    <dbReference type="NCBI Taxonomy" id="64648"/>
    <lineage>
        <taxon>Eukaryota</taxon>
        <taxon>Fungi</taxon>
        <taxon>Fungi incertae sedis</taxon>
        <taxon>Mucoromycota</taxon>
        <taxon>Mucoromycotina</taxon>
        <taxon>Mucoromycetes</taxon>
        <taxon>Mucorales</taxon>
        <taxon>Mucorineae</taxon>
        <taxon>Mucoraceae</taxon>
        <taxon>Mucor</taxon>
    </lineage>
</organism>
<name>A0A8H7QHM9_9FUNG</name>
<reference evidence="3" key="1">
    <citation type="submission" date="2020-12" db="EMBL/GenBank/DDBJ databases">
        <title>Metabolic potential, ecology and presence of endohyphal bacteria is reflected in genomic diversity of Mucoromycotina.</title>
        <authorList>
            <person name="Muszewska A."/>
            <person name="Okrasinska A."/>
            <person name="Steczkiewicz K."/>
            <person name="Drgas O."/>
            <person name="Orlowska M."/>
            <person name="Perlinska-Lenart U."/>
            <person name="Aleksandrzak-Piekarczyk T."/>
            <person name="Szatraj K."/>
            <person name="Zielenkiewicz U."/>
            <person name="Pilsyk S."/>
            <person name="Malc E."/>
            <person name="Mieczkowski P."/>
            <person name="Kruszewska J.S."/>
            <person name="Biernat P."/>
            <person name="Pawlowska J."/>
        </authorList>
    </citation>
    <scope>NUCLEOTIDE SEQUENCE</scope>
    <source>
        <strain evidence="3">WA0000017839</strain>
    </source>
</reference>
<evidence type="ECO:0000313" key="4">
    <source>
        <dbReference type="Proteomes" id="UP000603453"/>
    </source>
</evidence>
<dbReference type="Proteomes" id="UP000603453">
    <property type="component" value="Unassembled WGS sequence"/>
</dbReference>
<dbReference type="InterPro" id="IPR039123">
    <property type="entry name" value="PPTC7"/>
</dbReference>
<keyword evidence="1" id="KW-0904">Protein phosphatase</keyword>
<proteinExistence type="inferred from homology"/>
<dbReference type="EC" id="3.1.3.16" evidence="1"/>
<dbReference type="OrthoDB" id="60843at2759"/>
<dbReference type="SMART" id="SM00332">
    <property type="entry name" value="PP2Cc"/>
    <property type="match status" value="1"/>
</dbReference>
<feature type="domain" description="PPM-type phosphatase" evidence="2">
    <location>
        <begin position="79"/>
        <end position="343"/>
    </location>
</feature>